<dbReference type="InterPro" id="IPR026591">
    <property type="entry name" value="Sirtuin_cat_small_dom_sf"/>
</dbReference>
<dbReference type="InterPro" id="IPR026590">
    <property type="entry name" value="Ssirtuin_cat_dom"/>
</dbReference>
<comment type="cofactor">
    <cofactor evidence="1">
        <name>Zn(2+)</name>
        <dbReference type="ChEBI" id="CHEBI:29105"/>
    </cofactor>
</comment>
<evidence type="ECO:0000256" key="8">
    <source>
        <dbReference type="PROSITE-ProRule" id="PRU00236"/>
    </source>
</evidence>
<evidence type="ECO:0000256" key="9">
    <source>
        <dbReference type="SAM" id="MobiDB-lite"/>
    </source>
</evidence>
<evidence type="ECO:0000256" key="7">
    <source>
        <dbReference type="ARBA" id="ARBA00048905"/>
    </source>
</evidence>
<evidence type="ECO:0000313" key="12">
    <source>
        <dbReference type="Proteomes" id="UP001164746"/>
    </source>
</evidence>
<dbReference type="Gene3D" id="3.30.1600.10">
    <property type="entry name" value="SIR2/SIRT2 'Small Domain"/>
    <property type="match status" value="1"/>
</dbReference>
<comment type="catalytic activity">
    <reaction evidence="6">
        <text>N(6)-hexadecanoyl-L-lysyl-[protein] + NAD(+) + H2O = 2''-O-hexadecanoyl-ADP-D-ribose + nicotinamide + L-lysyl-[protein]</text>
        <dbReference type="Rhea" id="RHEA:70563"/>
        <dbReference type="Rhea" id="RHEA-COMP:9752"/>
        <dbReference type="Rhea" id="RHEA-COMP:14175"/>
        <dbReference type="ChEBI" id="CHEBI:15377"/>
        <dbReference type="ChEBI" id="CHEBI:17154"/>
        <dbReference type="ChEBI" id="CHEBI:29969"/>
        <dbReference type="ChEBI" id="CHEBI:57540"/>
        <dbReference type="ChEBI" id="CHEBI:138936"/>
        <dbReference type="ChEBI" id="CHEBI:189673"/>
    </reaction>
    <physiologicalReaction direction="left-to-right" evidence="6">
        <dbReference type="Rhea" id="RHEA:70564"/>
    </physiologicalReaction>
</comment>
<evidence type="ECO:0000256" key="3">
    <source>
        <dbReference type="ARBA" id="ARBA00022723"/>
    </source>
</evidence>
<comment type="catalytic activity">
    <reaction evidence="7">
        <text>N(6)-tetradecanoyl-L-lysyl-[protein] + NAD(+) + H2O = 2''-O-tetradecanoyl-ADP-D-ribose + nicotinamide + L-lysyl-[protein]</text>
        <dbReference type="Rhea" id="RHEA:70567"/>
        <dbReference type="Rhea" id="RHEA-COMP:9752"/>
        <dbReference type="Rhea" id="RHEA-COMP:15437"/>
        <dbReference type="ChEBI" id="CHEBI:15377"/>
        <dbReference type="ChEBI" id="CHEBI:17154"/>
        <dbReference type="ChEBI" id="CHEBI:29969"/>
        <dbReference type="ChEBI" id="CHEBI:57540"/>
        <dbReference type="ChEBI" id="CHEBI:141129"/>
        <dbReference type="ChEBI" id="CHEBI:189674"/>
    </reaction>
    <physiologicalReaction direction="left-to-right" evidence="7">
        <dbReference type="Rhea" id="RHEA:70568"/>
    </physiologicalReaction>
</comment>
<keyword evidence="5" id="KW-0520">NAD</keyword>
<keyword evidence="3 8" id="KW-0479">Metal-binding</keyword>
<organism evidence="11 12">
    <name type="scientific">Mya arenaria</name>
    <name type="common">Soft-shell clam</name>
    <dbReference type="NCBI Taxonomy" id="6604"/>
    <lineage>
        <taxon>Eukaryota</taxon>
        <taxon>Metazoa</taxon>
        <taxon>Spiralia</taxon>
        <taxon>Lophotrochozoa</taxon>
        <taxon>Mollusca</taxon>
        <taxon>Bivalvia</taxon>
        <taxon>Autobranchia</taxon>
        <taxon>Heteroconchia</taxon>
        <taxon>Euheterodonta</taxon>
        <taxon>Imparidentia</taxon>
        <taxon>Neoheterodontei</taxon>
        <taxon>Myida</taxon>
        <taxon>Myoidea</taxon>
        <taxon>Myidae</taxon>
        <taxon>Mya</taxon>
    </lineage>
</organism>
<evidence type="ECO:0000256" key="2">
    <source>
        <dbReference type="ARBA" id="ARBA00022679"/>
    </source>
</evidence>
<dbReference type="InterPro" id="IPR050134">
    <property type="entry name" value="NAD-dep_sirtuin_deacylases"/>
</dbReference>
<feature type="binding site" evidence="8">
    <location>
        <position position="217"/>
    </location>
    <ligand>
        <name>Zn(2+)</name>
        <dbReference type="ChEBI" id="CHEBI:29105"/>
    </ligand>
</feature>
<dbReference type="SUPFAM" id="SSF52467">
    <property type="entry name" value="DHS-like NAD/FAD-binding domain"/>
    <property type="match status" value="1"/>
</dbReference>
<feature type="active site" description="Proton acceptor" evidence="8">
    <location>
        <position position="184"/>
    </location>
</feature>
<evidence type="ECO:0000256" key="6">
    <source>
        <dbReference type="ARBA" id="ARBA00048378"/>
    </source>
</evidence>
<dbReference type="PANTHER" id="PTHR11085:SF6">
    <property type="entry name" value="NAD-DEPENDENT PROTEIN DEACETYLASE SIRTUIN-2"/>
    <property type="match status" value="1"/>
</dbReference>
<dbReference type="EMBL" id="CP111022">
    <property type="protein sequence ID" value="WAR18517.1"/>
    <property type="molecule type" value="Genomic_DNA"/>
</dbReference>
<evidence type="ECO:0000256" key="5">
    <source>
        <dbReference type="ARBA" id="ARBA00023027"/>
    </source>
</evidence>
<dbReference type="InterPro" id="IPR029035">
    <property type="entry name" value="DHS-like_NAD/FAD-binding_dom"/>
</dbReference>
<keyword evidence="12" id="KW-1185">Reference proteome</keyword>
<sequence length="351" mass="39669">MSLFKDEAGASSDGGASSEESKKPGLLEQTTSSTSTSAEWLSKMFTGAMKLEKEEKPPSLLDAVTFEGIARYILSDKCKKIVTMAAAGIPDFRSPGTGLYDNLQKYNLPNPQAVFDISYFRENPEPFFILCKQLYPTKAFKPTPCHYFIKLLEKKGKLLTHFTQNIDTLERVTDLSDEKLVEAHGTFNTGHCTQCLTEYGRDWMRDEIFSERKIPKCTKEECNGVVKPDIVFFGECLPKKFSQHIKDVNDCDLLIIMGTSLVVHPFASLTSRTRDDVPRLYINMTNTEKMEELKKLVKEEHARIDKQNSTEEKTVPTKAKTIRNLPKYLACSESAPDRSSSSRSMVLSVWQ</sequence>
<name>A0ABY7F8I9_MYAAR</name>
<protein>
    <submittedName>
        <fullName evidence="11">SIR2-like protein</fullName>
    </submittedName>
</protein>
<feature type="binding site" evidence="8">
    <location>
        <position position="195"/>
    </location>
    <ligand>
        <name>Zn(2+)</name>
        <dbReference type="ChEBI" id="CHEBI:29105"/>
    </ligand>
</feature>
<evidence type="ECO:0000256" key="4">
    <source>
        <dbReference type="ARBA" id="ARBA00022833"/>
    </source>
</evidence>
<dbReference type="Pfam" id="PF02146">
    <property type="entry name" value="SIR2"/>
    <property type="match status" value="1"/>
</dbReference>
<accession>A0ABY7F8I9</accession>
<feature type="domain" description="Deacetylase sirtuin-type" evidence="10">
    <location>
        <begin position="53"/>
        <end position="300"/>
    </location>
</feature>
<reference evidence="11" key="1">
    <citation type="submission" date="2022-11" db="EMBL/GenBank/DDBJ databases">
        <title>Centuries of genome instability and evolution in soft-shell clam transmissible cancer (bioRxiv).</title>
        <authorList>
            <person name="Hart S.F.M."/>
            <person name="Yonemitsu M.A."/>
            <person name="Giersch R.M."/>
            <person name="Beal B.F."/>
            <person name="Arriagada G."/>
            <person name="Davis B.W."/>
            <person name="Ostrander E.A."/>
            <person name="Goff S.P."/>
            <person name="Metzger M.J."/>
        </authorList>
    </citation>
    <scope>NUCLEOTIDE SEQUENCE</scope>
    <source>
        <strain evidence="11">MELC-2E11</strain>
        <tissue evidence="11">Siphon/mantle</tissue>
    </source>
</reference>
<evidence type="ECO:0000256" key="1">
    <source>
        <dbReference type="ARBA" id="ARBA00001947"/>
    </source>
</evidence>
<proteinExistence type="predicted"/>
<gene>
    <name evidence="11" type="ORF">MAR_000355</name>
</gene>
<dbReference type="Gene3D" id="3.40.50.1220">
    <property type="entry name" value="TPP-binding domain"/>
    <property type="match status" value="1"/>
</dbReference>
<keyword evidence="4 8" id="KW-0862">Zinc</keyword>
<dbReference type="PROSITE" id="PS50305">
    <property type="entry name" value="SIRTUIN"/>
    <property type="match status" value="1"/>
</dbReference>
<feature type="binding site" evidence="8">
    <location>
        <position position="222"/>
    </location>
    <ligand>
        <name>Zn(2+)</name>
        <dbReference type="ChEBI" id="CHEBI:29105"/>
    </ligand>
</feature>
<keyword evidence="2" id="KW-0808">Transferase</keyword>
<evidence type="ECO:0000259" key="10">
    <source>
        <dbReference type="PROSITE" id="PS50305"/>
    </source>
</evidence>
<evidence type="ECO:0000313" key="11">
    <source>
        <dbReference type="EMBL" id="WAR18517.1"/>
    </source>
</evidence>
<dbReference type="PANTHER" id="PTHR11085">
    <property type="entry name" value="NAD-DEPENDENT PROTEIN DEACYLASE SIRTUIN-5, MITOCHONDRIAL-RELATED"/>
    <property type="match status" value="1"/>
</dbReference>
<dbReference type="InterPro" id="IPR003000">
    <property type="entry name" value="Sirtuin"/>
</dbReference>
<feature type="region of interest" description="Disordered" evidence="9">
    <location>
        <begin position="1"/>
        <end position="35"/>
    </location>
</feature>
<feature type="binding site" evidence="8">
    <location>
        <position position="192"/>
    </location>
    <ligand>
        <name>Zn(2+)</name>
        <dbReference type="ChEBI" id="CHEBI:29105"/>
    </ligand>
</feature>
<dbReference type="Proteomes" id="UP001164746">
    <property type="component" value="Chromosome 11"/>
</dbReference>
<feature type="compositionally biased region" description="Low complexity" evidence="9">
    <location>
        <begin position="9"/>
        <end position="18"/>
    </location>
</feature>